<dbReference type="AlphaFoldDB" id="A0A0D8XCC7"/>
<dbReference type="EMBL" id="KN716828">
    <property type="protein sequence ID" value="KJH41422.1"/>
    <property type="molecule type" value="Genomic_DNA"/>
</dbReference>
<reference evidence="1 2" key="1">
    <citation type="submission" date="2013-11" db="EMBL/GenBank/DDBJ databases">
        <title>Draft genome of the bovine lungworm Dictyocaulus viviparus.</title>
        <authorList>
            <person name="Mitreva M."/>
        </authorList>
    </citation>
    <scope>NUCLEOTIDE SEQUENCE [LARGE SCALE GENOMIC DNA]</scope>
    <source>
        <strain evidence="1 2">HannoverDv2000</strain>
    </source>
</reference>
<sequence>TAQIESDATSSKCEPQSRKKYVKRVDRILKEIRSKNATTAEILPSTSTSQPIVQPVILVVPTDNVAATVDAIKEIFRSMNETTVQVQPFEFHSSSEKTTAGDALVRQGVSSCDNFNSSFNPVSFFSPSTATANASSSTDQASLDFTQNTTFCYDEQQPVEEGIRYSYGGDLLPQVRNQTTSTHDRYTLSEIYEGETSAADGSERIVRTFGTMVDEKVFSSLTCVRNAETSMDAPEFDLLRDTETQTLWSDSALMTDVWTDMGQSP</sequence>
<organism evidence="1 2">
    <name type="scientific">Dictyocaulus viviparus</name>
    <name type="common">Bovine lungworm</name>
    <dbReference type="NCBI Taxonomy" id="29172"/>
    <lineage>
        <taxon>Eukaryota</taxon>
        <taxon>Metazoa</taxon>
        <taxon>Ecdysozoa</taxon>
        <taxon>Nematoda</taxon>
        <taxon>Chromadorea</taxon>
        <taxon>Rhabditida</taxon>
        <taxon>Rhabditina</taxon>
        <taxon>Rhabditomorpha</taxon>
        <taxon>Strongyloidea</taxon>
        <taxon>Metastrongylidae</taxon>
        <taxon>Dictyocaulus</taxon>
    </lineage>
</organism>
<dbReference type="OrthoDB" id="5839920at2759"/>
<gene>
    <name evidence="1" type="ORF">DICVIV_12602</name>
</gene>
<evidence type="ECO:0000313" key="1">
    <source>
        <dbReference type="EMBL" id="KJH41422.1"/>
    </source>
</evidence>
<reference evidence="2" key="2">
    <citation type="journal article" date="2016" name="Sci. Rep.">
        <title>Dictyocaulus viviparus genome, variome and transcriptome elucidate lungworm biology and support future intervention.</title>
        <authorList>
            <person name="McNulty S.N."/>
            <person name="Strube C."/>
            <person name="Rosa B.A."/>
            <person name="Martin J.C."/>
            <person name="Tyagi R."/>
            <person name="Choi Y.J."/>
            <person name="Wang Q."/>
            <person name="Hallsworth Pepin K."/>
            <person name="Zhang X."/>
            <person name="Ozersky P."/>
            <person name="Wilson R.K."/>
            <person name="Sternberg P.W."/>
            <person name="Gasser R.B."/>
            <person name="Mitreva M."/>
        </authorList>
    </citation>
    <scope>NUCLEOTIDE SEQUENCE [LARGE SCALE GENOMIC DNA]</scope>
    <source>
        <strain evidence="2">HannoverDv2000</strain>
    </source>
</reference>
<feature type="non-terminal residue" evidence="1">
    <location>
        <position position="1"/>
    </location>
</feature>
<keyword evidence="2" id="KW-1185">Reference proteome</keyword>
<evidence type="ECO:0000313" key="2">
    <source>
        <dbReference type="Proteomes" id="UP000053766"/>
    </source>
</evidence>
<protein>
    <submittedName>
        <fullName evidence="1">Uncharacterized protein</fullName>
    </submittedName>
</protein>
<name>A0A0D8XCC7_DICVI</name>
<proteinExistence type="predicted"/>
<dbReference type="Proteomes" id="UP000053766">
    <property type="component" value="Unassembled WGS sequence"/>
</dbReference>
<accession>A0A0D8XCC7</accession>